<keyword evidence="7 9" id="KW-1133">Transmembrane helix</keyword>
<dbReference type="PANTHER" id="PTHR38779">
    <property type="entry name" value="TYPE II SECRETION SYSTEM PROTEIN I-RELATED"/>
    <property type="match status" value="1"/>
</dbReference>
<evidence type="ECO:0000256" key="9">
    <source>
        <dbReference type="RuleBase" id="RU368030"/>
    </source>
</evidence>
<dbReference type="STRING" id="349064.SAMN05660429_01723"/>
<dbReference type="InterPro" id="IPR045584">
    <property type="entry name" value="Pilin-like"/>
</dbReference>
<organism evidence="11 12">
    <name type="scientific">Thalassotalea agarivorans</name>
    <name type="common">Thalassomonas agarivorans</name>
    <dbReference type="NCBI Taxonomy" id="349064"/>
    <lineage>
        <taxon>Bacteria</taxon>
        <taxon>Pseudomonadati</taxon>
        <taxon>Pseudomonadota</taxon>
        <taxon>Gammaproteobacteria</taxon>
        <taxon>Alteromonadales</taxon>
        <taxon>Colwelliaceae</taxon>
        <taxon>Thalassotalea</taxon>
    </lineage>
</organism>
<evidence type="ECO:0000256" key="5">
    <source>
        <dbReference type="ARBA" id="ARBA00022519"/>
    </source>
</evidence>
<evidence type="ECO:0000256" key="6">
    <source>
        <dbReference type="ARBA" id="ARBA00022692"/>
    </source>
</evidence>
<dbReference type="InterPro" id="IPR010052">
    <property type="entry name" value="T2SS_protein-GspI"/>
</dbReference>
<comment type="subunit">
    <text evidence="9">Type II secretion is composed of four main components: the outer membrane complex, the inner membrane complex, the cytoplasmic secretion ATPase and the periplasm-spanning pseudopilus.</text>
</comment>
<comment type="PTM">
    <text evidence="9">Cleaved by prepilin peptidase.</text>
</comment>
<evidence type="ECO:0000256" key="4">
    <source>
        <dbReference type="ARBA" id="ARBA00022481"/>
    </source>
</evidence>
<dbReference type="GO" id="GO:0015627">
    <property type="term" value="C:type II protein secretion system complex"/>
    <property type="evidence" value="ECO:0007669"/>
    <property type="project" value="UniProtKB-UniRule"/>
</dbReference>
<dbReference type="EMBL" id="FOHK01000007">
    <property type="protein sequence ID" value="SET39829.1"/>
    <property type="molecule type" value="Genomic_DNA"/>
</dbReference>
<dbReference type="GO" id="GO:0005886">
    <property type="term" value="C:plasma membrane"/>
    <property type="evidence" value="ECO:0007669"/>
    <property type="project" value="UniProtKB-SubCell"/>
</dbReference>
<dbReference type="RefSeq" id="WP_093329280.1">
    <property type="nucleotide sequence ID" value="NZ_AP027363.1"/>
</dbReference>
<name>A0A1I0E406_THASX</name>
<dbReference type="Proteomes" id="UP000199308">
    <property type="component" value="Unassembled WGS sequence"/>
</dbReference>
<sequence length="124" mass="13660">MKNSVKGFTLIEVLIAMAVFSIAGIAIVSATSNSARSLGFVEQKMIANWVASNQLTEIHLEQSWPPKNNKKGMVEIAGAEWFWVQKVVATTNNDMKAVTVEVRQNEDQELPLSSLMTYVSKEGS</sequence>
<protein>
    <recommendedName>
        <fullName evidence="9">Type II secretion system protein I</fullName>
        <shortName evidence="9">T2SS minor pseudopilin I</shortName>
    </recommendedName>
</protein>
<dbReference type="Gene3D" id="3.30.1300.30">
    <property type="entry name" value="GSPII I/J protein-like"/>
    <property type="match status" value="1"/>
</dbReference>
<comment type="function">
    <text evidence="9">Component of the type II secretion system required for the energy-dependent secretion of extracellular factors such as proteases and toxins from the periplasm.</text>
</comment>
<dbReference type="PROSITE" id="PS00409">
    <property type="entry name" value="PROKAR_NTER_METHYL"/>
    <property type="match status" value="1"/>
</dbReference>
<dbReference type="Pfam" id="PF02501">
    <property type="entry name" value="T2SSI"/>
    <property type="match status" value="1"/>
</dbReference>
<dbReference type="InterPro" id="IPR012902">
    <property type="entry name" value="N_methyl_site"/>
</dbReference>
<dbReference type="SUPFAM" id="SSF54523">
    <property type="entry name" value="Pili subunits"/>
    <property type="match status" value="1"/>
</dbReference>
<keyword evidence="6 9" id="KW-0812">Transmembrane</keyword>
<dbReference type="AlphaFoldDB" id="A0A1I0E406"/>
<accession>A0A1I0E406</accession>
<comment type="subcellular location">
    <subcellularLocation>
        <location evidence="1 9">Cell inner membrane</location>
        <topology evidence="1 9">Single-pass membrane protein</topology>
    </subcellularLocation>
</comment>
<gene>
    <name evidence="11" type="ORF">SAMN05660429_01723</name>
</gene>
<dbReference type="Pfam" id="PF07963">
    <property type="entry name" value="N_methyl"/>
    <property type="match status" value="1"/>
</dbReference>
<evidence type="ECO:0000313" key="12">
    <source>
        <dbReference type="Proteomes" id="UP000199308"/>
    </source>
</evidence>
<comment type="similarity">
    <text evidence="2 9">Belongs to the GSP I family.</text>
</comment>
<proteinExistence type="inferred from homology"/>
<reference evidence="11 12" key="1">
    <citation type="submission" date="2016-10" db="EMBL/GenBank/DDBJ databases">
        <authorList>
            <person name="de Groot N.N."/>
        </authorList>
    </citation>
    <scope>NUCLEOTIDE SEQUENCE [LARGE SCALE GENOMIC DNA]</scope>
    <source>
        <strain evidence="11 12">DSM 19706</strain>
    </source>
</reference>
<evidence type="ECO:0000256" key="2">
    <source>
        <dbReference type="ARBA" id="ARBA00008358"/>
    </source>
</evidence>
<dbReference type="NCBIfam" id="TIGR01707">
    <property type="entry name" value="gspI"/>
    <property type="match status" value="1"/>
</dbReference>
<keyword evidence="12" id="KW-1185">Reference proteome</keyword>
<dbReference type="PANTHER" id="PTHR38779:SF2">
    <property type="entry name" value="TYPE II SECRETION SYSTEM PROTEIN I-RELATED"/>
    <property type="match status" value="1"/>
</dbReference>
<dbReference type="InterPro" id="IPR003413">
    <property type="entry name" value="T2SS_GspI_C"/>
</dbReference>
<dbReference type="GO" id="GO:0015628">
    <property type="term" value="P:protein secretion by the type II secretion system"/>
    <property type="evidence" value="ECO:0007669"/>
    <property type="project" value="UniProtKB-UniRule"/>
</dbReference>
<evidence type="ECO:0000256" key="7">
    <source>
        <dbReference type="ARBA" id="ARBA00022989"/>
    </source>
</evidence>
<keyword evidence="8 9" id="KW-0472">Membrane</keyword>
<evidence type="ECO:0000256" key="8">
    <source>
        <dbReference type="ARBA" id="ARBA00023136"/>
    </source>
</evidence>
<dbReference type="NCBIfam" id="TIGR02532">
    <property type="entry name" value="IV_pilin_GFxxxE"/>
    <property type="match status" value="1"/>
</dbReference>
<keyword evidence="4 9" id="KW-0488">Methylation</keyword>
<keyword evidence="5 9" id="KW-0997">Cell inner membrane</keyword>
<evidence type="ECO:0000256" key="3">
    <source>
        <dbReference type="ARBA" id="ARBA00022475"/>
    </source>
</evidence>
<evidence type="ECO:0000256" key="1">
    <source>
        <dbReference type="ARBA" id="ARBA00004377"/>
    </source>
</evidence>
<keyword evidence="3" id="KW-1003">Cell membrane</keyword>
<evidence type="ECO:0000259" key="10">
    <source>
        <dbReference type="Pfam" id="PF02501"/>
    </source>
</evidence>
<evidence type="ECO:0000313" key="11">
    <source>
        <dbReference type="EMBL" id="SET39829.1"/>
    </source>
</evidence>
<dbReference type="OrthoDB" id="6121517at2"/>
<feature type="transmembrane region" description="Helical" evidence="9">
    <location>
        <begin position="7"/>
        <end position="28"/>
    </location>
</feature>
<feature type="domain" description="Type II secretion system protein GspI C-terminal" evidence="10">
    <location>
        <begin position="42"/>
        <end position="120"/>
    </location>
</feature>